<evidence type="ECO:0000259" key="12">
    <source>
        <dbReference type="PROSITE" id="PS51903"/>
    </source>
</evidence>
<dbReference type="SUPFAM" id="SSF81923">
    <property type="entry name" value="Double Clp-N motif"/>
    <property type="match status" value="1"/>
</dbReference>
<dbReference type="SUPFAM" id="SSF52540">
    <property type="entry name" value="P-loop containing nucleoside triphosphate hydrolases"/>
    <property type="match status" value="2"/>
</dbReference>
<sequence length="872" mass="97612">MNINKFTIKSQEAIQLSQKLAQSYGQQQIENEHIFKAIFEVDENVAPFILKKLNVNVPLFLQILDSTIQNFPKVSGGDVMLSRDANKALNEAEIIAKKMNDEYVSIEHLILAIFDSKSKVAQILKDQGVTGKALKAAIEELRKGERVTSASAEETYNSLNKYAKNLNELAKSGKLDPVIGRDEEIRRVLQILTRRTKNNPMLVGEPGVGKTAIAEGLAHRIVDGDVPENLKDKIVFSLDMGALIAGAKYKGEFEERLKSVVKEVTAAEGDIVLFIDEIHTLVGAGGGEGAMDAANILKPALARGELRAIGATTLDEYQKYFEKDKALERRFQKVIIEEPDTESAVSILRGIKEKYETHHKVQIKDEAIIAAVELSQRYITNRFLPDKAIDLMDEAASKIRMEINSKPEELDVLDRKVMQLEIEIEAIKREKDESKLKILGMELANLKEDRNKIFAKWKSEKDVVDNIQAVKTEIEDFKYEAERAERDGDYGKVAEIRYGRIKEAQERLDVLHKELQENQAGGSSLIKEEVTREDIAEVVAKWTGIPVVKMLQGEREKLLHLEEELHRRVVGQEEANEAVSDAVRRSRAGLQDMKKPVGTFLFLGTTGVGKTELAKALAEYLFDDENAMTRIDMSEYQERHSVSRLVGAPPGYVGYDEGGQLTEAVRRKPYSVILLDEIEKAHPDTFNILLQVLDEGRLTDNKGRLADFKNTIIIMTSNMGSQIIQEKFESRDFGIKGGVEAATEAAKVEVLGLLKQTVRPEFINRIDEIVMFTPLTNANIAQIVGLQLKSVTKMLAQQGITMDATPQAIAYLSDKGYDPQFGARPVKRVIQREVLNQLSKEILAGKITTDSIILLDAFDGQLVFRNQSELIN</sequence>
<evidence type="ECO:0000313" key="14">
    <source>
        <dbReference type="Proteomes" id="UP001574169"/>
    </source>
</evidence>
<dbReference type="InterPro" id="IPR036628">
    <property type="entry name" value="Clp_N_dom_sf"/>
</dbReference>
<dbReference type="PROSITE" id="PS00871">
    <property type="entry name" value="CLPAB_2"/>
    <property type="match status" value="1"/>
</dbReference>
<dbReference type="InterPro" id="IPR017730">
    <property type="entry name" value="Chaperonin_ClpB"/>
</dbReference>
<keyword evidence="11" id="KW-0963">Cytoplasm</keyword>
<dbReference type="PROSITE" id="PS51903">
    <property type="entry name" value="CLP_R"/>
    <property type="match status" value="1"/>
</dbReference>
<evidence type="ECO:0000256" key="4">
    <source>
        <dbReference type="ARBA" id="ARBA00022741"/>
    </source>
</evidence>
<comment type="similarity">
    <text evidence="1 10">Belongs to the ClpA/ClpB family.</text>
</comment>
<dbReference type="NCBIfam" id="TIGR03346">
    <property type="entry name" value="chaperone_ClpB"/>
    <property type="match status" value="1"/>
</dbReference>
<keyword evidence="5 10" id="KW-0067">ATP-binding</keyword>
<dbReference type="PANTHER" id="PTHR11638">
    <property type="entry name" value="ATP-DEPENDENT CLP PROTEASE"/>
    <property type="match status" value="1"/>
</dbReference>
<feature type="domain" description="Clp R" evidence="12">
    <location>
        <begin position="3"/>
        <end position="144"/>
    </location>
</feature>
<dbReference type="CDD" id="cd00009">
    <property type="entry name" value="AAA"/>
    <property type="match status" value="1"/>
</dbReference>
<evidence type="ECO:0000256" key="10">
    <source>
        <dbReference type="RuleBase" id="RU004432"/>
    </source>
</evidence>
<dbReference type="SMART" id="SM01086">
    <property type="entry name" value="ClpB_D2-small"/>
    <property type="match status" value="1"/>
</dbReference>
<dbReference type="InterPro" id="IPR028299">
    <property type="entry name" value="ClpA/B_CS2"/>
</dbReference>
<dbReference type="InterPro" id="IPR018368">
    <property type="entry name" value="ClpA/B_CS1"/>
</dbReference>
<dbReference type="Pfam" id="PF10431">
    <property type="entry name" value="ClpB_D2-small"/>
    <property type="match status" value="1"/>
</dbReference>
<feature type="coiled-coil region" evidence="11">
    <location>
        <begin position="410"/>
        <end position="521"/>
    </location>
</feature>
<evidence type="ECO:0000313" key="13">
    <source>
        <dbReference type="EMBL" id="MFA9191180.1"/>
    </source>
</evidence>
<organism evidence="13 14">
    <name type="scientific">Flavobacterium zubiriense</name>
    <dbReference type="NCBI Taxonomy" id="3138075"/>
    <lineage>
        <taxon>Bacteria</taxon>
        <taxon>Pseudomonadati</taxon>
        <taxon>Bacteroidota</taxon>
        <taxon>Flavobacteriia</taxon>
        <taxon>Flavobacteriales</taxon>
        <taxon>Flavobacteriaceae</taxon>
        <taxon>Flavobacterium</taxon>
    </lineage>
</organism>
<dbReference type="Proteomes" id="UP001574169">
    <property type="component" value="Unassembled WGS sequence"/>
</dbReference>
<dbReference type="RefSeq" id="WP_373406173.1">
    <property type="nucleotide sequence ID" value="NZ_JBCFQL010000006.1"/>
</dbReference>
<dbReference type="InterPro" id="IPR027417">
    <property type="entry name" value="P-loop_NTPase"/>
</dbReference>
<comment type="subunit">
    <text evidence="11">Homohexamer; The oligomerization is ATP-dependent.</text>
</comment>
<keyword evidence="4 10" id="KW-0547">Nucleotide-binding</keyword>
<dbReference type="SMART" id="SM00382">
    <property type="entry name" value="AAA"/>
    <property type="match status" value="2"/>
</dbReference>
<dbReference type="InterPro" id="IPR041546">
    <property type="entry name" value="ClpA/ClpB_AAA_lid"/>
</dbReference>
<dbReference type="InterPro" id="IPR019489">
    <property type="entry name" value="Clp_ATPase_C"/>
</dbReference>
<dbReference type="InterPro" id="IPR050130">
    <property type="entry name" value="ClpA_ClpB"/>
</dbReference>
<gene>
    <name evidence="11 13" type="primary">clpB</name>
    <name evidence="13" type="ORF">AAGV28_07340</name>
</gene>
<evidence type="ECO:0000256" key="7">
    <source>
        <dbReference type="ARBA" id="ARBA00023186"/>
    </source>
</evidence>
<evidence type="ECO:0000256" key="3">
    <source>
        <dbReference type="ARBA" id="ARBA00022737"/>
    </source>
</evidence>
<dbReference type="CDD" id="cd19499">
    <property type="entry name" value="RecA-like_ClpB_Hsp104-like"/>
    <property type="match status" value="1"/>
</dbReference>
<evidence type="ECO:0000256" key="1">
    <source>
        <dbReference type="ARBA" id="ARBA00008675"/>
    </source>
</evidence>
<dbReference type="PROSITE" id="PS00870">
    <property type="entry name" value="CLPAB_1"/>
    <property type="match status" value="1"/>
</dbReference>
<dbReference type="EMBL" id="JBCFQL010000006">
    <property type="protein sequence ID" value="MFA9191180.1"/>
    <property type="molecule type" value="Genomic_DNA"/>
</dbReference>
<dbReference type="InterPro" id="IPR001270">
    <property type="entry name" value="ClpA/B"/>
</dbReference>
<evidence type="ECO:0000256" key="5">
    <source>
        <dbReference type="ARBA" id="ARBA00022840"/>
    </source>
</evidence>
<protein>
    <recommendedName>
        <fullName evidence="2 11">Chaperone protein ClpB</fullName>
    </recommendedName>
</protein>
<dbReference type="Pfam" id="PF00004">
    <property type="entry name" value="AAA"/>
    <property type="match status" value="1"/>
</dbReference>
<dbReference type="InterPro" id="IPR003959">
    <property type="entry name" value="ATPase_AAA_core"/>
</dbReference>
<keyword evidence="6 11" id="KW-0175">Coiled coil</keyword>
<evidence type="ECO:0000256" key="9">
    <source>
        <dbReference type="PROSITE-ProRule" id="PRU01251"/>
    </source>
</evidence>
<comment type="caution">
    <text evidence="13">The sequence shown here is derived from an EMBL/GenBank/DDBJ whole genome shotgun (WGS) entry which is preliminary data.</text>
</comment>
<comment type="subcellular location">
    <subcellularLocation>
        <location evidence="11">Cytoplasm</location>
    </subcellularLocation>
</comment>
<dbReference type="PANTHER" id="PTHR11638:SF18">
    <property type="entry name" value="HEAT SHOCK PROTEIN 104"/>
    <property type="match status" value="1"/>
</dbReference>
<dbReference type="Pfam" id="PF07724">
    <property type="entry name" value="AAA_2"/>
    <property type="match status" value="1"/>
</dbReference>
<dbReference type="Gene3D" id="1.10.1780.10">
    <property type="entry name" value="Clp, N-terminal domain"/>
    <property type="match status" value="1"/>
</dbReference>
<dbReference type="Gene3D" id="3.40.50.300">
    <property type="entry name" value="P-loop containing nucleotide triphosphate hydrolases"/>
    <property type="match status" value="3"/>
</dbReference>
<keyword evidence="14" id="KW-1185">Reference proteome</keyword>
<evidence type="ECO:0000256" key="2">
    <source>
        <dbReference type="ARBA" id="ARBA00017574"/>
    </source>
</evidence>
<evidence type="ECO:0000256" key="8">
    <source>
        <dbReference type="ARBA" id="ARBA00026057"/>
    </source>
</evidence>
<dbReference type="InterPro" id="IPR003593">
    <property type="entry name" value="AAA+_ATPase"/>
</dbReference>
<dbReference type="Gene3D" id="1.10.8.60">
    <property type="match status" value="1"/>
</dbReference>
<comment type="function">
    <text evidence="11">Part of a stress-induced multi-chaperone system, it is involved in the recovery of the cell from heat-induced damage, in cooperation with DnaK, DnaJ and GrpE.</text>
</comment>
<proteinExistence type="inferred from homology"/>
<keyword evidence="7 10" id="KW-0143">Chaperone</keyword>
<evidence type="ECO:0000256" key="6">
    <source>
        <dbReference type="ARBA" id="ARBA00023054"/>
    </source>
</evidence>
<dbReference type="PRINTS" id="PR00300">
    <property type="entry name" value="CLPPROTEASEA"/>
</dbReference>
<keyword evidence="11" id="KW-0346">Stress response</keyword>
<name>A0ABV4TCM3_9FLAO</name>
<dbReference type="InterPro" id="IPR004176">
    <property type="entry name" value="Clp_R_N"/>
</dbReference>
<reference evidence="13 14" key="1">
    <citation type="submission" date="2024-04" db="EMBL/GenBank/DDBJ databases">
        <title>New Clade of Flavobacterium.</title>
        <authorList>
            <person name="Matos L."/>
            <person name="Proenca D.N."/>
            <person name="Fransisco R.M."/>
            <person name="Chung A.P."/>
            <person name="Maccario L."/>
            <person name="Sorensen S.J."/>
            <person name="Morais P.V."/>
        </authorList>
    </citation>
    <scope>NUCLEOTIDE SEQUENCE [LARGE SCALE GENOMIC DNA]</scope>
    <source>
        <strain evidence="13 14">FZUC8N2.13</strain>
    </source>
</reference>
<keyword evidence="3 9" id="KW-0677">Repeat</keyword>
<dbReference type="Pfam" id="PF17871">
    <property type="entry name" value="AAA_lid_9"/>
    <property type="match status" value="1"/>
</dbReference>
<dbReference type="Pfam" id="PF02861">
    <property type="entry name" value="Clp_N"/>
    <property type="match status" value="1"/>
</dbReference>
<comment type="subunit">
    <text evidence="8">Homohexamer. The oligomerization is ATP-dependent.</text>
</comment>
<evidence type="ECO:0000256" key="11">
    <source>
        <dbReference type="RuleBase" id="RU362034"/>
    </source>
</evidence>
<accession>A0ABV4TCM3</accession>